<keyword evidence="9" id="KW-1185">Reference proteome</keyword>
<dbReference type="AlphaFoldDB" id="F7BGY7"/>
<evidence type="ECO:0000256" key="1">
    <source>
        <dbReference type="ARBA" id="ARBA00022443"/>
    </source>
</evidence>
<dbReference type="CDD" id="cd07649">
    <property type="entry name" value="F-BAR_GAS7"/>
    <property type="match status" value="1"/>
</dbReference>
<dbReference type="InterPro" id="IPR036028">
    <property type="entry name" value="SH3-like_dom_sf"/>
</dbReference>
<feature type="domain" description="SH3" evidence="5">
    <location>
        <begin position="1"/>
        <end position="63"/>
    </location>
</feature>
<accession>F7BGY7</accession>
<dbReference type="PROSITE" id="PS50020">
    <property type="entry name" value="WW_DOMAIN_2"/>
    <property type="match status" value="1"/>
</dbReference>
<feature type="region of interest" description="Disordered" evidence="4">
    <location>
        <begin position="349"/>
        <end position="374"/>
    </location>
</feature>
<dbReference type="SUPFAM" id="SSF103657">
    <property type="entry name" value="BAR/IMD domain-like"/>
    <property type="match status" value="1"/>
</dbReference>
<dbReference type="InterPro" id="IPR001060">
    <property type="entry name" value="FCH_dom"/>
</dbReference>
<dbReference type="PANTHER" id="PTHR23065">
    <property type="entry name" value="PROLINE-SERINE-THREONINE PHOSPHATASE INTERACTING PROTEIN 1"/>
    <property type="match status" value="1"/>
</dbReference>
<evidence type="ECO:0000313" key="8">
    <source>
        <dbReference type="Ensembl" id="ENSCINP00000026650.2"/>
    </source>
</evidence>
<dbReference type="GO" id="GO:0048268">
    <property type="term" value="P:clathrin coat assembly"/>
    <property type="evidence" value="ECO:0000318"/>
    <property type="project" value="GO_Central"/>
</dbReference>
<proteinExistence type="predicted"/>
<evidence type="ECO:0000313" key="9">
    <source>
        <dbReference type="Proteomes" id="UP000008144"/>
    </source>
</evidence>
<keyword evidence="1 2" id="KW-0728">SH3 domain</keyword>
<evidence type="ECO:0000259" key="5">
    <source>
        <dbReference type="PROSITE" id="PS50002"/>
    </source>
</evidence>
<evidence type="ECO:0000259" key="7">
    <source>
        <dbReference type="PROSITE" id="PS51741"/>
    </source>
</evidence>
<evidence type="ECO:0008006" key="10">
    <source>
        <dbReference type="Google" id="ProtNLM"/>
    </source>
</evidence>
<dbReference type="STRING" id="7719.ENSCINP00000026650"/>
<dbReference type="SMART" id="SM00326">
    <property type="entry name" value="SH3"/>
    <property type="match status" value="1"/>
</dbReference>
<dbReference type="CDD" id="cd00201">
    <property type="entry name" value="WW"/>
    <property type="match status" value="1"/>
</dbReference>
<dbReference type="SUPFAM" id="SSF51045">
    <property type="entry name" value="WW domain"/>
    <property type="match status" value="1"/>
</dbReference>
<feature type="domain" description="WW" evidence="6">
    <location>
        <begin position="65"/>
        <end position="98"/>
    </location>
</feature>
<evidence type="ECO:0000256" key="2">
    <source>
        <dbReference type="PROSITE-ProRule" id="PRU00192"/>
    </source>
</evidence>
<dbReference type="SMART" id="SM00055">
    <property type="entry name" value="FCH"/>
    <property type="match status" value="1"/>
</dbReference>
<dbReference type="GO" id="GO:0072583">
    <property type="term" value="P:clathrin-dependent endocytosis"/>
    <property type="evidence" value="ECO:0000318"/>
    <property type="project" value="GO_Central"/>
</dbReference>
<dbReference type="InterPro" id="IPR001452">
    <property type="entry name" value="SH3_domain"/>
</dbReference>
<dbReference type="Gene3D" id="2.20.70.10">
    <property type="match status" value="1"/>
</dbReference>
<evidence type="ECO:0000256" key="4">
    <source>
        <dbReference type="SAM" id="MobiDB-lite"/>
    </source>
</evidence>
<sequence>MAEINCKALYSYDGSGGGEITTLQFDPGDVIKLLFSGENGWWEGEIGDKRGWFPASYVSKLEDEEALPAGWEAISTPNGEKYYVNTKTNETTWEIPKNDSPAPQCTGSEPSTPAPKSSSPITPRSKTQPSTPQTKASPAPLRARTPSTPTTPNQTNGHGNRPRIRMVKDFCYNVNGISFPDEKEAKEQTLLQPGKYSYCDYFWGDKVENHTVQTGFCILYQKMLKEKQISKEMADLFKQREALETQYSKGLSAIANSVLAAQEEGTLGETWKQVKQATLQEAKIHLDFANKIRLQVEKPLLDHKEGGKKEFKKLEADVAELRKQVQLKYLAAERAKHMLLERTKDLEGKMNSTKHTKEDVQKARRKSTKHGEELSHSIELYNHARQQWFEEMVTSSVTMETHEAKRINAIKDILTKYTKLLQDTNTKCQKACDVINQNVAKTDADKDRELWVSKNQTGKVRPVDLII</sequence>
<name>F7BGY7_CIOIN</name>
<dbReference type="GeneTree" id="ENSGT00940000156268"/>
<dbReference type="PROSITE" id="PS51741">
    <property type="entry name" value="F_BAR"/>
    <property type="match status" value="1"/>
</dbReference>
<dbReference type="Pfam" id="PF00018">
    <property type="entry name" value="SH3_1"/>
    <property type="match status" value="1"/>
</dbReference>
<reference evidence="9" key="1">
    <citation type="journal article" date="2002" name="Science">
        <title>The draft genome of Ciona intestinalis: insights into chordate and vertebrate origins.</title>
        <authorList>
            <person name="Dehal P."/>
            <person name="Satou Y."/>
            <person name="Campbell R.K."/>
            <person name="Chapman J."/>
            <person name="Degnan B."/>
            <person name="De Tomaso A."/>
            <person name="Davidson B."/>
            <person name="Di Gregorio A."/>
            <person name="Gelpke M."/>
            <person name="Goodstein D.M."/>
            <person name="Harafuji N."/>
            <person name="Hastings K.E."/>
            <person name="Ho I."/>
            <person name="Hotta K."/>
            <person name="Huang W."/>
            <person name="Kawashima T."/>
            <person name="Lemaire P."/>
            <person name="Martinez D."/>
            <person name="Meinertzhagen I.A."/>
            <person name="Necula S."/>
            <person name="Nonaka M."/>
            <person name="Putnam N."/>
            <person name="Rash S."/>
            <person name="Saiga H."/>
            <person name="Satake M."/>
            <person name="Terry A."/>
            <person name="Yamada L."/>
            <person name="Wang H.G."/>
            <person name="Awazu S."/>
            <person name="Azumi K."/>
            <person name="Boore J."/>
            <person name="Branno M."/>
            <person name="Chin-Bow S."/>
            <person name="DeSantis R."/>
            <person name="Doyle S."/>
            <person name="Francino P."/>
            <person name="Keys D.N."/>
            <person name="Haga S."/>
            <person name="Hayashi H."/>
            <person name="Hino K."/>
            <person name="Imai K.S."/>
            <person name="Inaba K."/>
            <person name="Kano S."/>
            <person name="Kobayashi K."/>
            <person name="Kobayashi M."/>
            <person name="Lee B.I."/>
            <person name="Makabe K.W."/>
            <person name="Manohar C."/>
            <person name="Matassi G."/>
            <person name="Medina M."/>
            <person name="Mochizuki Y."/>
            <person name="Mount S."/>
            <person name="Morishita T."/>
            <person name="Miura S."/>
            <person name="Nakayama A."/>
            <person name="Nishizaka S."/>
            <person name="Nomoto H."/>
            <person name="Ohta F."/>
            <person name="Oishi K."/>
            <person name="Rigoutsos I."/>
            <person name="Sano M."/>
            <person name="Sasaki A."/>
            <person name="Sasakura Y."/>
            <person name="Shoguchi E."/>
            <person name="Shin-i T."/>
            <person name="Spagnuolo A."/>
            <person name="Stainier D."/>
            <person name="Suzuki M.M."/>
            <person name="Tassy O."/>
            <person name="Takatori N."/>
            <person name="Tokuoka M."/>
            <person name="Yagi K."/>
            <person name="Yoshizaki F."/>
            <person name="Wada S."/>
            <person name="Zhang C."/>
            <person name="Hyatt P.D."/>
            <person name="Larimer F."/>
            <person name="Detter C."/>
            <person name="Doggett N."/>
            <person name="Glavina T."/>
            <person name="Hawkins T."/>
            <person name="Richardson P."/>
            <person name="Lucas S."/>
            <person name="Kohara Y."/>
            <person name="Levine M."/>
            <person name="Satoh N."/>
            <person name="Rokhsar D.S."/>
        </authorList>
    </citation>
    <scope>NUCLEOTIDE SEQUENCE [LARGE SCALE GENOMIC DNA]</scope>
</reference>
<dbReference type="PROSITE" id="PS50002">
    <property type="entry name" value="SH3"/>
    <property type="match status" value="1"/>
</dbReference>
<dbReference type="GO" id="GO:0030136">
    <property type="term" value="C:clathrin-coated vesicle"/>
    <property type="evidence" value="ECO:0000318"/>
    <property type="project" value="GO_Central"/>
</dbReference>
<feature type="domain" description="F-BAR" evidence="7">
    <location>
        <begin position="196"/>
        <end position="447"/>
    </location>
</feature>
<feature type="region of interest" description="Disordered" evidence="4">
    <location>
        <begin position="90"/>
        <end position="162"/>
    </location>
</feature>
<dbReference type="SMART" id="SM00456">
    <property type="entry name" value="WW"/>
    <property type="match status" value="1"/>
</dbReference>
<evidence type="ECO:0000259" key="6">
    <source>
        <dbReference type="PROSITE" id="PS50020"/>
    </source>
</evidence>
<dbReference type="PRINTS" id="PR00452">
    <property type="entry name" value="SH3DOMAIN"/>
</dbReference>
<dbReference type="InterPro" id="IPR027267">
    <property type="entry name" value="AH/BAR_dom_sf"/>
</dbReference>
<reference evidence="8" key="3">
    <citation type="submission" date="2025-09" db="UniProtKB">
        <authorList>
            <consortium name="Ensembl"/>
        </authorList>
    </citation>
    <scope>IDENTIFICATION</scope>
</reference>
<dbReference type="InterPro" id="IPR037957">
    <property type="entry name" value="GAS7_F-BAR"/>
</dbReference>
<evidence type="ECO:0000256" key="3">
    <source>
        <dbReference type="PROSITE-ProRule" id="PRU01077"/>
    </source>
</evidence>
<dbReference type="GO" id="GO:0005886">
    <property type="term" value="C:plasma membrane"/>
    <property type="evidence" value="ECO:0000318"/>
    <property type="project" value="GO_Central"/>
</dbReference>
<dbReference type="PANTHER" id="PTHR23065:SF57">
    <property type="entry name" value="GROWTH ARREST-SPECIFIC PROTEIN 7"/>
    <property type="match status" value="1"/>
</dbReference>
<keyword evidence="3" id="KW-0175">Coiled coil</keyword>
<dbReference type="InterPro" id="IPR001202">
    <property type="entry name" value="WW_dom"/>
</dbReference>
<dbReference type="InterPro" id="IPR031160">
    <property type="entry name" value="F_BAR_dom"/>
</dbReference>
<reference evidence="8" key="2">
    <citation type="submission" date="2025-08" db="UniProtKB">
        <authorList>
            <consortium name="Ensembl"/>
        </authorList>
    </citation>
    <scope>IDENTIFICATION</scope>
</reference>
<feature type="compositionally biased region" description="Polar residues" evidence="4">
    <location>
        <begin position="101"/>
        <end position="136"/>
    </location>
</feature>
<dbReference type="HOGENOM" id="CLU_052182_0_1_1"/>
<dbReference type="Pfam" id="PF00397">
    <property type="entry name" value="WW"/>
    <property type="match status" value="1"/>
</dbReference>
<dbReference type="GO" id="GO:0005905">
    <property type="term" value="C:clathrin-coated pit"/>
    <property type="evidence" value="ECO:0000318"/>
    <property type="project" value="GO_Central"/>
</dbReference>
<dbReference type="Gene3D" id="2.30.30.40">
    <property type="entry name" value="SH3 Domains"/>
    <property type="match status" value="1"/>
</dbReference>
<dbReference type="Gene3D" id="1.20.1270.60">
    <property type="entry name" value="Arfaptin homology (AH) domain/BAR domain"/>
    <property type="match status" value="1"/>
</dbReference>
<dbReference type="GO" id="GO:0048812">
    <property type="term" value="P:neuron projection morphogenesis"/>
    <property type="evidence" value="ECO:0000318"/>
    <property type="project" value="GO_Central"/>
</dbReference>
<dbReference type="PROSITE" id="PS01159">
    <property type="entry name" value="WW_DOMAIN_1"/>
    <property type="match status" value="1"/>
</dbReference>
<dbReference type="InterPro" id="IPR036020">
    <property type="entry name" value="WW_dom_sf"/>
</dbReference>
<protein>
    <recommendedName>
        <fullName evidence="10">Growth arrest-specific protein 7</fullName>
    </recommendedName>
</protein>
<dbReference type="GO" id="GO:0005737">
    <property type="term" value="C:cytoplasm"/>
    <property type="evidence" value="ECO:0000318"/>
    <property type="project" value="GO_Central"/>
</dbReference>
<dbReference type="Ensembl" id="ENSCINT00000026896.2">
    <property type="protein sequence ID" value="ENSCINP00000026650.2"/>
    <property type="gene ID" value="ENSCING00000007584.3"/>
</dbReference>
<dbReference type="InParanoid" id="F7BGY7"/>
<dbReference type="OMA" id="HGENSHN"/>
<dbReference type="Pfam" id="PF00611">
    <property type="entry name" value="FCH"/>
    <property type="match status" value="1"/>
</dbReference>
<dbReference type="Proteomes" id="UP000008144">
    <property type="component" value="Unassembled WGS sequence"/>
</dbReference>
<dbReference type="SUPFAM" id="SSF50044">
    <property type="entry name" value="SH3-domain"/>
    <property type="match status" value="1"/>
</dbReference>
<organism evidence="8 9">
    <name type="scientific">Ciona intestinalis</name>
    <name type="common">Transparent sea squirt</name>
    <name type="synonym">Ascidia intestinalis</name>
    <dbReference type="NCBI Taxonomy" id="7719"/>
    <lineage>
        <taxon>Eukaryota</taxon>
        <taxon>Metazoa</taxon>
        <taxon>Chordata</taxon>
        <taxon>Tunicata</taxon>
        <taxon>Ascidiacea</taxon>
        <taxon>Phlebobranchia</taxon>
        <taxon>Cionidae</taxon>
        <taxon>Ciona</taxon>
    </lineage>
</organism>